<dbReference type="PANTHER" id="PTHR43003:SF5">
    <property type="entry name" value="DNA-3-METHYLADENINE GLYCOSYLASE"/>
    <property type="match status" value="1"/>
</dbReference>
<name>A0AAW7Y0G2_9GAMM</name>
<sequence>MDEKLIEQGMAELALLDADIAKAWQEYGSPPPRYLKSHFVSLLSIVVSQQISTQAAKAIMSRVVALMPTVTAEHYLTLSEESIRAAGLSSRKVLYTRGLAQAICDGQLNIDQLATLEDAQAIESIMALKGFGRWSAEIYLMFALTRTDVFPADDLALQVALGRLKGLDEKPTAKVARDLVRAWAPWRTVGSLFLWHYYRGAPA</sequence>
<dbReference type="InterPro" id="IPR003265">
    <property type="entry name" value="HhH-GPD_domain"/>
</dbReference>
<reference evidence="6" key="1">
    <citation type="submission" date="2023-07" db="EMBL/GenBank/DDBJ databases">
        <title>Genome content predicts the carbon catabolic preferences of heterotrophic bacteria.</title>
        <authorList>
            <person name="Gralka M."/>
        </authorList>
    </citation>
    <scope>NUCLEOTIDE SEQUENCE</scope>
    <source>
        <strain evidence="6">G2M05</strain>
    </source>
</reference>
<keyword evidence="3" id="KW-0227">DNA damage</keyword>
<dbReference type="SUPFAM" id="SSF48150">
    <property type="entry name" value="DNA-glycosylase"/>
    <property type="match status" value="1"/>
</dbReference>
<proteinExistence type="predicted"/>
<dbReference type="GO" id="GO:0032131">
    <property type="term" value="F:alkylated DNA binding"/>
    <property type="evidence" value="ECO:0007669"/>
    <property type="project" value="TreeGrafter"/>
</dbReference>
<dbReference type="Proteomes" id="UP001170624">
    <property type="component" value="Unassembled WGS sequence"/>
</dbReference>
<evidence type="ECO:0000259" key="5">
    <source>
        <dbReference type="SMART" id="SM00478"/>
    </source>
</evidence>
<dbReference type="InterPro" id="IPR011257">
    <property type="entry name" value="DNA_glycosylase"/>
</dbReference>
<accession>A0AAW7Y0G2</accession>
<dbReference type="RefSeq" id="WP_303498672.1">
    <property type="nucleotide sequence ID" value="NZ_JAUOPU010000004.1"/>
</dbReference>
<evidence type="ECO:0000313" key="6">
    <source>
        <dbReference type="EMBL" id="MDO6542076.1"/>
    </source>
</evidence>
<comment type="catalytic activity">
    <reaction evidence="1">
        <text>Hydrolysis of alkylated DNA, releasing 3-methyladenine, 3-methylguanine, 7-methylguanine and 7-methyladenine.</text>
        <dbReference type="EC" id="3.2.2.21"/>
    </reaction>
</comment>
<feature type="domain" description="HhH-GPD" evidence="5">
    <location>
        <begin position="47"/>
        <end position="202"/>
    </location>
</feature>
<dbReference type="EC" id="3.2.2.21" evidence="2"/>
<keyword evidence="4" id="KW-0234">DNA repair</keyword>
<dbReference type="GO" id="GO:0006285">
    <property type="term" value="P:base-excision repair, AP site formation"/>
    <property type="evidence" value="ECO:0007669"/>
    <property type="project" value="TreeGrafter"/>
</dbReference>
<comment type="caution">
    <text evidence="6">The sequence shown here is derived from an EMBL/GenBank/DDBJ whole genome shotgun (WGS) entry which is preliminary data.</text>
</comment>
<gene>
    <name evidence="6" type="ORF">Q4568_06010</name>
</gene>
<dbReference type="Pfam" id="PF00730">
    <property type="entry name" value="HhH-GPD"/>
    <property type="match status" value="1"/>
</dbReference>
<dbReference type="Gene3D" id="1.10.340.30">
    <property type="entry name" value="Hypothetical protein, domain 2"/>
    <property type="match status" value="1"/>
</dbReference>
<organism evidence="6 7">
    <name type="scientific">Photobacterium sanguinicancri</name>
    <dbReference type="NCBI Taxonomy" id="875932"/>
    <lineage>
        <taxon>Bacteria</taxon>
        <taxon>Pseudomonadati</taxon>
        <taxon>Pseudomonadota</taxon>
        <taxon>Gammaproteobacteria</taxon>
        <taxon>Vibrionales</taxon>
        <taxon>Vibrionaceae</taxon>
        <taxon>Photobacterium</taxon>
    </lineage>
</organism>
<dbReference type="CDD" id="cd00056">
    <property type="entry name" value="ENDO3c"/>
    <property type="match status" value="1"/>
</dbReference>
<evidence type="ECO:0000256" key="4">
    <source>
        <dbReference type="ARBA" id="ARBA00023204"/>
    </source>
</evidence>
<dbReference type="EMBL" id="JAUOPU010000004">
    <property type="protein sequence ID" value="MDO6542076.1"/>
    <property type="molecule type" value="Genomic_DNA"/>
</dbReference>
<dbReference type="GO" id="GO:0008725">
    <property type="term" value="F:DNA-3-methyladenine glycosylase activity"/>
    <property type="evidence" value="ECO:0007669"/>
    <property type="project" value="TreeGrafter"/>
</dbReference>
<dbReference type="InterPro" id="IPR051912">
    <property type="entry name" value="Alkylbase_DNA_Glycosylase/TA"/>
</dbReference>
<dbReference type="GO" id="GO:0006307">
    <property type="term" value="P:DNA alkylation repair"/>
    <property type="evidence" value="ECO:0007669"/>
    <property type="project" value="TreeGrafter"/>
</dbReference>
<protein>
    <recommendedName>
        <fullName evidence="2">DNA-3-methyladenine glycosylase II</fullName>
        <ecNumber evidence="2">3.2.2.21</ecNumber>
    </recommendedName>
</protein>
<evidence type="ECO:0000256" key="2">
    <source>
        <dbReference type="ARBA" id="ARBA00012000"/>
    </source>
</evidence>
<dbReference type="PANTHER" id="PTHR43003">
    <property type="entry name" value="DNA-3-METHYLADENINE GLYCOSYLASE"/>
    <property type="match status" value="1"/>
</dbReference>
<dbReference type="SMART" id="SM00478">
    <property type="entry name" value="ENDO3c"/>
    <property type="match status" value="1"/>
</dbReference>
<dbReference type="AlphaFoldDB" id="A0AAW7Y0G2"/>
<dbReference type="GO" id="GO:0043916">
    <property type="term" value="F:DNA-7-methylguanine glycosylase activity"/>
    <property type="evidence" value="ECO:0007669"/>
    <property type="project" value="TreeGrafter"/>
</dbReference>
<evidence type="ECO:0000256" key="1">
    <source>
        <dbReference type="ARBA" id="ARBA00000086"/>
    </source>
</evidence>
<dbReference type="Gene3D" id="1.10.1670.40">
    <property type="match status" value="1"/>
</dbReference>
<evidence type="ECO:0000313" key="7">
    <source>
        <dbReference type="Proteomes" id="UP001170624"/>
    </source>
</evidence>
<dbReference type="GO" id="GO:0032993">
    <property type="term" value="C:protein-DNA complex"/>
    <property type="evidence" value="ECO:0007669"/>
    <property type="project" value="TreeGrafter"/>
</dbReference>
<evidence type="ECO:0000256" key="3">
    <source>
        <dbReference type="ARBA" id="ARBA00022763"/>
    </source>
</evidence>